<dbReference type="PANTHER" id="PTHR39181:SF1">
    <property type="entry name" value="TYROSINE-PROTEIN PHOSPHATASE YWQE"/>
    <property type="match status" value="1"/>
</dbReference>
<accession>A0A5C8KZP4</accession>
<evidence type="ECO:0000256" key="4">
    <source>
        <dbReference type="ARBA" id="ARBA00051722"/>
    </source>
</evidence>
<keyword evidence="6" id="KW-1185">Reference proteome</keyword>
<dbReference type="InterPro" id="IPR016195">
    <property type="entry name" value="Pol/histidinol_Pase-like"/>
</dbReference>
<evidence type="ECO:0000256" key="3">
    <source>
        <dbReference type="ARBA" id="ARBA00022801"/>
    </source>
</evidence>
<dbReference type="Gene3D" id="3.20.20.140">
    <property type="entry name" value="Metal-dependent hydrolases"/>
    <property type="match status" value="1"/>
</dbReference>
<evidence type="ECO:0000256" key="1">
    <source>
        <dbReference type="ARBA" id="ARBA00005750"/>
    </source>
</evidence>
<protein>
    <recommendedName>
        <fullName evidence="2">protein-tyrosine-phosphatase</fullName>
        <ecNumber evidence="2">3.1.3.48</ecNumber>
    </recommendedName>
</protein>
<comment type="caution">
    <text evidence="5">The sequence shown here is derived from an EMBL/GenBank/DDBJ whole genome shotgun (WGS) entry which is preliminary data.</text>
</comment>
<evidence type="ECO:0000313" key="5">
    <source>
        <dbReference type="EMBL" id="TXK65611.1"/>
    </source>
</evidence>
<sequence length="265" mass="28550">MIDLHCHILPGIDDGAPDLETALEMARIAVDDGITVTACTPHIYPGLYENDGDGIRAAIVRLQMHLDEAGIPLRLVEGADVHLAPDLVAGLKSGRVPSLNGSRYFLFEPPHHVAPPRIEDSAFALLAAGYVPVVTHPERLSWIDTHYDVFKRLAHAGCWMQLTAGAVTGRFGGRVKKWTERMMDDGIVHLLATDAHNLGSRAPRLAEARDVAARRLGDEEAVHLVSTRPQGILDNLLPSQLPAPPAPTAVGAGTGGFWQRLFGTA</sequence>
<comment type="catalytic activity">
    <reaction evidence="4">
        <text>O-phospho-L-tyrosyl-[protein] + H2O = L-tyrosyl-[protein] + phosphate</text>
        <dbReference type="Rhea" id="RHEA:10684"/>
        <dbReference type="Rhea" id="RHEA-COMP:10136"/>
        <dbReference type="Rhea" id="RHEA-COMP:20101"/>
        <dbReference type="ChEBI" id="CHEBI:15377"/>
        <dbReference type="ChEBI" id="CHEBI:43474"/>
        <dbReference type="ChEBI" id="CHEBI:46858"/>
        <dbReference type="ChEBI" id="CHEBI:61978"/>
        <dbReference type="EC" id="3.1.3.48"/>
    </reaction>
</comment>
<dbReference type="PANTHER" id="PTHR39181">
    <property type="entry name" value="TYROSINE-PROTEIN PHOSPHATASE YWQE"/>
    <property type="match status" value="1"/>
</dbReference>
<dbReference type="EC" id="3.1.3.48" evidence="2"/>
<dbReference type="Pfam" id="PF19567">
    <property type="entry name" value="CpsB_CapC"/>
    <property type="match status" value="1"/>
</dbReference>
<name>A0A5C8KZP4_9GAMM</name>
<gene>
    <name evidence="5" type="ORF">FU658_00275</name>
</gene>
<comment type="similarity">
    <text evidence="1">Belongs to the metallo-dependent hydrolases superfamily. CpsB/CapC family.</text>
</comment>
<keyword evidence="3" id="KW-0378">Hydrolase</keyword>
<evidence type="ECO:0000256" key="2">
    <source>
        <dbReference type="ARBA" id="ARBA00013064"/>
    </source>
</evidence>
<dbReference type="EMBL" id="VRTS01000001">
    <property type="protein sequence ID" value="TXK65611.1"/>
    <property type="molecule type" value="Genomic_DNA"/>
</dbReference>
<dbReference type="AlphaFoldDB" id="A0A5C8KZP4"/>
<dbReference type="OrthoDB" id="9788539at2"/>
<dbReference type="InterPro" id="IPR016667">
    <property type="entry name" value="Caps_polysacc_synth_CpsB/CapC"/>
</dbReference>
<dbReference type="Proteomes" id="UP000321248">
    <property type="component" value="Unassembled WGS sequence"/>
</dbReference>
<reference evidence="5 6" key="1">
    <citation type="submission" date="2019-08" db="EMBL/GenBank/DDBJ databases">
        <authorList>
            <person name="Karlyshev A.V."/>
        </authorList>
    </citation>
    <scope>NUCLEOTIDE SEQUENCE [LARGE SCALE GENOMIC DNA]</scope>
    <source>
        <strain evidence="5 6">Alg18-2.2</strain>
    </source>
</reference>
<dbReference type="GO" id="GO:0030145">
    <property type="term" value="F:manganese ion binding"/>
    <property type="evidence" value="ECO:0007669"/>
    <property type="project" value="InterPro"/>
</dbReference>
<dbReference type="PIRSF" id="PIRSF016557">
    <property type="entry name" value="Caps_synth_CpsB"/>
    <property type="match status" value="1"/>
</dbReference>
<proteinExistence type="inferred from homology"/>
<evidence type="ECO:0000313" key="6">
    <source>
        <dbReference type="Proteomes" id="UP000321248"/>
    </source>
</evidence>
<dbReference type="SUPFAM" id="SSF89550">
    <property type="entry name" value="PHP domain-like"/>
    <property type="match status" value="1"/>
</dbReference>
<organism evidence="5 6">
    <name type="scientific">Alkalisalibacterium limincola</name>
    <dbReference type="NCBI Taxonomy" id="2699169"/>
    <lineage>
        <taxon>Bacteria</taxon>
        <taxon>Pseudomonadati</taxon>
        <taxon>Pseudomonadota</taxon>
        <taxon>Gammaproteobacteria</taxon>
        <taxon>Lysobacterales</taxon>
        <taxon>Lysobacteraceae</taxon>
        <taxon>Alkalisalibacterium</taxon>
    </lineage>
</organism>
<dbReference type="RefSeq" id="WP_147890283.1">
    <property type="nucleotide sequence ID" value="NZ_VRTS01000001.1"/>
</dbReference>
<dbReference type="GO" id="GO:0004725">
    <property type="term" value="F:protein tyrosine phosphatase activity"/>
    <property type="evidence" value="ECO:0007669"/>
    <property type="project" value="UniProtKB-EC"/>
</dbReference>